<evidence type="ECO:0000313" key="1">
    <source>
        <dbReference type="EMBL" id="KAG8570316.1"/>
    </source>
</evidence>
<reference evidence="1" key="1">
    <citation type="thesis" date="2020" institute="ProQuest LLC" country="789 East Eisenhower Parkway, Ann Arbor, MI, USA">
        <title>Comparative Genomics and Chromosome Evolution.</title>
        <authorList>
            <person name="Mudd A.B."/>
        </authorList>
    </citation>
    <scope>NUCLEOTIDE SEQUENCE</scope>
    <source>
        <strain evidence="1">237g6f4</strain>
        <tissue evidence="1">Blood</tissue>
    </source>
</reference>
<evidence type="ECO:0000313" key="2">
    <source>
        <dbReference type="Proteomes" id="UP000824782"/>
    </source>
</evidence>
<gene>
    <name evidence="1" type="ORF">GDO81_011207</name>
</gene>
<comment type="caution">
    <text evidence="1">The sequence shown here is derived from an EMBL/GenBank/DDBJ whole genome shotgun (WGS) entry which is preliminary data.</text>
</comment>
<accession>A0AAV7BCR3</accession>
<protein>
    <submittedName>
        <fullName evidence="1">Uncharacterized protein</fullName>
    </submittedName>
</protein>
<keyword evidence="2" id="KW-1185">Reference proteome</keyword>
<dbReference type="AlphaFoldDB" id="A0AAV7BCR3"/>
<proteinExistence type="predicted"/>
<name>A0AAV7BCR3_ENGPU</name>
<dbReference type="EMBL" id="WNYA01000005">
    <property type="protein sequence ID" value="KAG8570316.1"/>
    <property type="molecule type" value="Genomic_DNA"/>
</dbReference>
<dbReference type="Proteomes" id="UP000824782">
    <property type="component" value="Unassembled WGS sequence"/>
</dbReference>
<sequence>MSPGEEGRCLLCHHPLCWVSGRTDKVTVAIFLGKVFGTPPPSPSSQRNPVRCSASRGSWHPAWWLDAIMRAPGPIDLQGLRSR</sequence>
<organism evidence="1 2">
    <name type="scientific">Engystomops pustulosus</name>
    <name type="common">Tungara frog</name>
    <name type="synonym">Physalaemus pustulosus</name>
    <dbReference type="NCBI Taxonomy" id="76066"/>
    <lineage>
        <taxon>Eukaryota</taxon>
        <taxon>Metazoa</taxon>
        <taxon>Chordata</taxon>
        <taxon>Craniata</taxon>
        <taxon>Vertebrata</taxon>
        <taxon>Euteleostomi</taxon>
        <taxon>Amphibia</taxon>
        <taxon>Batrachia</taxon>
        <taxon>Anura</taxon>
        <taxon>Neobatrachia</taxon>
        <taxon>Hyloidea</taxon>
        <taxon>Leptodactylidae</taxon>
        <taxon>Leiuperinae</taxon>
        <taxon>Engystomops</taxon>
    </lineage>
</organism>